<dbReference type="STRING" id="683960.A0A1E3P259"/>
<dbReference type="GO" id="GO:0006888">
    <property type="term" value="P:endoplasmic reticulum to Golgi vesicle-mediated transport"/>
    <property type="evidence" value="ECO:0007669"/>
    <property type="project" value="InterPro"/>
</dbReference>
<dbReference type="Proteomes" id="UP000094112">
    <property type="component" value="Unassembled WGS sequence"/>
</dbReference>
<gene>
    <name evidence="1" type="ORF">WICANDRAFT_62137</name>
</gene>
<accession>A0A1E3P259</accession>
<dbReference type="Gene3D" id="3.30.450.70">
    <property type="match status" value="1"/>
</dbReference>
<dbReference type="Pfam" id="PF04628">
    <property type="entry name" value="Sedlin_N"/>
    <property type="match status" value="1"/>
</dbReference>
<evidence type="ECO:0008006" key="3">
    <source>
        <dbReference type="Google" id="ProtNLM"/>
    </source>
</evidence>
<dbReference type="OrthoDB" id="18320at2759"/>
<evidence type="ECO:0000313" key="2">
    <source>
        <dbReference type="Proteomes" id="UP000094112"/>
    </source>
</evidence>
<reference evidence="1 2" key="1">
    <citation type="journal article" date="2016" name="Proc. Natl. Acad. Sci. U.S.A.">
        <title>Comparative genomics of biotechnologically important yeasts.</title>
        <authorList>
            <person name="Riley R."/>
            <person name="Haridas S."/>
            <person name="Wolfe K.H."/>
            <person name="Lopes M.R."/>
            <person name="Hittinger C.T."/>
            <person name="Goeker M."/>
            <person name="Salamov A.A."/>
            <person name="Wisecaver J.H."/>
            <person name="Long T.M."/>
            <person name="Calvey C.H."/>
            <person name="Aerts A.L."/>
            <person name="Barry K.W."/>
            <person name="Choi C."/>
            <person name="Clum A."/>
            <person name="Coughlan A.Y."/>
            <person name="Deshpande S."/>
            <person name="Douglass A.P."/>
            <person name="Hanson S.J."/>
            <person name="Klenk H.-P."/>
            <person name="LaButti K.M."/>
            <person name="Lapidus A."/>
            <person name="Lindquist E.A."/>
            <person name="Lipzen A.M."/>
            <person name="Meier-Kolthoff J.P."/>
            <person name="Ohm R.A."/>
            <person name="Otillar R.P."/>
            <person name="Pangilinan J.L."/>
            <person name="Peng Y."/>
            <person name="Rokas A."/>
            <person name="Rosa C.A."/>
            <person name="Scheuner C."/>
            <person name="Sibirny A.A."/>
            <person name="Slot J.C."/>
            <person name="Stielow J.B."/>
            <person name="Sun H."/>
            <person name="Kurtzman C.P."/>
            <person name="Blackwell M."/>
            <person name="Grigoriev I.V."/>
            <person name="Jeffries T.W."/>
        </authorList>
    </citation>
    <scope>NUCLEOTIDE SEQUENCE [LARGE SCALE GENOMIC DNA]</scope>
    <source>
        <strain evidence="2">ATCC 58044 / CBS 1984 / NCYC 433 / NRRL Y-366-8</strain>
    </source>
</reference>
<name>A0A1E3P259_WICAA</name>
<dbReference type="GO" id="GO:0005737">
    <property type="term" value="C:cytoplasm"/>
    <property type="evidence" value="ECO:0007669"/>
    <property type="project" value="GOC"/>
</dbReference>
<dbReference type="RefSeq" id="XP_019038758.1">
    <property type="nucleotide sequence ID" value="XM_019183313.1"/>
</dbReference>
<dbReference type="InterPro" id="IPR011012">
    <property type="entry name" value="Longin-like_dom_sf"/>
</dbReference>
<organism evidence="1 2">
    <name type="scientific">Wickerhamomyces anomalus (strain ATCC 58044 / CBS 1984 / NCYC 433 / NRRL Y-366-8)</name>
    <name type="common">Yeast</name>
    <name type="synonym">Hansenula anomala</name>
    <dbReference type="NCBI Taxonomy" id="683960"/>
    <lineage>
        <taxon>Eukaryota</taxon>
        <taxon>Fungi</taxon>
        <taxon>Dikarya</taxon>
        <taxon>Ascomycota</taxon>
        <taxon>Saccharomycotina</taxon>
        <taxon>Saccharomycetes</taxon>
        <taxon>Phaffomycetales</taxon>
        <taxon>Wickerhamomycetaceae</taxon>
        <taxon>Wickerhamomyces</taxon>
    </lineage>
</organism>
<dbReference type="InterPro" id="IPR006722">
    <property type="entry name" value="Sedlin"/>
</dbReference>
<dbReference type="AlphaFoldDB" id="A0A1E3P259"/>
<proteinExistence type="predicted"/>
<dbReference type="EMBL" id="KV454210">
    <property type="protein sequence ID" value="ODQ59551.1"/>
    <property type="molecule type" value="Genomic_DNA"/>
</dbReference>
<dbReference type="SUPFAM" id="SSF64356">
    <property type="entry name" value="SNARE-like"/>
    <property type="match status" value="1"/>
</dbReference>
<dbReference type="GeneID" id="30200559"/>
<keyword evidence="2" id="KW-1185">Reference proteome</keyword>
<evidence type="ECO:0000313" key="1">
    <source>
        <dbReference type="EMBL" id="ODQ59551.1"/>
    </source>
</evidence>
<protein>
    <recommendedName>
        <fullName evidence="3">Trafficking protein particle complex subunit</fullName>
    </recommendedName>
</protein>
<sequence length="181" mass="20760">MPKHIFFVSLISRDNRPLHIQSLTPFQGEESIISERVDDQTKPVVEGDAKSQKSGETHTLVDELSENEILKYQFLSNMALDIFLSPFFEGEQGIPVLLFIQDGINIYGYETNTGLKILIGSSSEIDESFGFIFKKLHRLYLNLIVNPFQSNDLSQLTINEEKTTLKVNQIIDEWDKKYNTE</sequence>